<name>A0A649VRX5_9CAUD</name>
<feature type="compositionally biased region" description="Low complexity" evidence="1">
    <location>
        <begin position="357"/>
        <end position="373"/>
    </location>
</feature>
<sequence length="428" mass="44985">MRKFTSGAIAVLLAGAGLAFTAAPASAHTPAASATCEAITINASYYETKPASGEPTIANPDYRPAIPGTPAIGDPQITVDNPDYIPAKDAVTHVEYEWKSWNWSTLRFDYRWSATNPGTWWIKTGEQKVVTDEEAQPAVGEPTIVIDNPDYVPAVPESPAVGEPTIPNPEYVEADATPNTVTVTVDGEEVYSAEFGESHSATIPLDGKKHSWIASFVGWNGIGTETIKGKVSACPPVGITVPDLTVTPPTCEAHGSLPFLSNPAAENPNGYEFPGEGFRVYLDKPFEGAGTYVATLQKVGPGFDPAFPYGTKITGGNTSQVLTVLPATGYQGDDADAPCYQEPPVTPEEPEEESEEPTTPTTPEEPTGEKPTTVVTAARTVQDGGTLAQTGADPMVTVWGLTGGALAVALGAGAVVLGLRRRQLSDQQ</sequence>
<keyword evidence="2" id="KW-0472">Membrane</keyword>
<organism evidence="3 4">
    <name type="scientific">Microbacterium phage Jayden</name>
    <dbReference type="NCBI Taxonomy" id="2656550"/>
    <lineage>
        <taxon>Viruses</taxon>
        <taxon>Duplodnaviria</taxon>
        <taxon>Heunggongvirae</taxon>
        <taxon>Uroviricota</taxon>
        <taxon>Caudoviricetes</taxon>
        <taxon>Hodgkinviridae</taxon>
        <taxon>Metamorphoovirus</taxon>
        <taxon>Metamorphoovirus jayden</taxon>
    </lineage>
</organism>
<proteinExistence type="predicted"/>
<evidence type="ECO:0000256" key="2">
    <source>
        <dbReference type="SAM" id="Phobius"/>
    </source>
</evidence>
<keyword evidence="2" id="KW-1133">Transmembrane helix</keyword>
<gene>
    <name evidence="3" type="primary">81</name>
    <name evidence="3" type="ORF">PBI_JAYDEN_81</name>
</gene>
<feature type="transmembrane region" description="Helical" evidence="2">
    <location>
        <begin position="398"/>
        <end position="419"/>
    </location>
</feature>
<reference evidence="3 4" key="1">
    <citation type="submission" date="2019-10" db="EMBL/GenBank/DDBJ databases">
        <authorList>
            <person name="Zack K.M."/>
            <person name="Garlena R.A."/>
            <person name="Russell D.A."/>
            <person name="Pope W.H."/>
            <person name="Jacobs-Sera D."/>
            <person name="Hatfull G.F."/>
        </authorList>
    </citation>
    <scope>NUCLEOTIDE SEQUENCE [LARGE SCALE GENOMIC DNA]</scope>
</reference>
<dbReference type="Proteomes" id="UP000422411">
    <property type="component" value="Segment"/>
</dbReference>
<evidence type="ECO:0000256" key="1">
    <source>
        <dbReference type="SAM" id="MobiDB-lite"/>
    </source>
</evidence>
<keyword evidence="2" id="KW-0812">Transmembrane</keyword>
<feature type="region of interest" description="Disordered" evidence="1">
    <location>
        <begin position="332"/>
        <end position="373"/>
    </location>
</feature>
<protein>
    <submittedName>
        <fullName evidence="3">Uncharacterized protein</fullName>
    </submittedName>
</protein>
<keyword evidence="4" id="KW-1185">Reference proteome</keyword>
<evidence type="ECO:0000313" key="4">
    <source>
        <dbReference type="Proteomes" id="UP000422411"/>
    </source>
</evidence>
<accession>A0A649VRX5</accession>
<dbReference type="EMBL" id="MN586042">
    <property type="protein sequence ID" value="QGJ95300.1"/>
    <property type="molecule type" value="Genomic_DNA"/>
</dbReference>
<dbReference type="RefSeq" id="YP_010752017.1">
    <property type="nucleotide sequence ID" value="NC_073375.1"/>
</dbReference>
<dbReference type="GeneID" id="80005691"/>
<dbReference type="KEGG" id="vg:80005691"/>
<evidence type="ECO:0000313" key="3">
    <source>
        <dbReference type="EMBL" id="QGJ95300.1"/>
    </source>
</evidence>